<feature type="chain" id="PRO_5042275177" description="Antifreeze protein type IV" evidence="1">
    <location>
        <begin position="28"/>
        <end position="229"/>
    </location>
</feature>
<dbReference type="Gene3D" id="6.10.250.100">
    <property type="match status" value="1"/>
</dbReference>
<dbReference type="EMBL" id="JAROKS010000001">
    <property type="protein sequence ID" value="KAK1806415.1"/>
    <property type="molecule type" value="Genomic_DNA"/>
</dbReference>
<evidence type="ECO:0000313" key="3">
    <source>
        <dbReference type="Proteomes" id="UP001239994"/>
    </source>
</evidence>
<keyword evidence="3" id="KW-1185">Reference proteome</keyword>
<evidence type="ECO:0008006" key="4">
    <source>
        <dbReference type="Google" id="ProtNLM"/>
    </source>
</evidence>
<comment type="caution">
    <text evidence="2">The sequence shown here is derived from an EMBL/GenBank/DDBJ whole genome shotgun (WGS) entry which is preliminary data.</text>
</comment>
<proteinExistence type="predicted"/>
<keyword evidence="1" id="KW-0732">Signal</keyword>
<dbReference type="SUPFAM" id="SSF58113">
    <property type="entry name" value="Apolipoprotein A-I"/>
    <property type="match status" value="1"/>
</dbReference>
<feature type="non-terminal residue" evidence="2">
    <location>
        <position position="1"/>
    </location>
</feature>
<reference evidence="2" key="1">
    <citation type="submission" date="2023-03" db="EMBL/GenBank/DDBJ databases">
        <title>Electrophorus voltai genome.</title>
        <authorList>
            <person name="Bian C."/>
        </authorList>
    </citation>
    <scope>NUCLEOTIDE SEQUENCE</scope>
    <source>
        <strain evidence="2">CB-2022</strain>
        <tissue evidence="2">Muscle</tissue>
    </source>
</reference>
<gene>
    <name evidence="2" type="ORF">P4O66_004937</name>
</gene>
<accession>A0AAD9E415</accession>
<name>A0AAD9E415_9TELE</name>
<protein>
    <recommendedName>
        <fullName evidence="4">Antifreeze protein type IV</fullName>
    </recommendedName>
</protein>
<dbReference type="Proteomes" id="UP001239994">
    <property type="component" value="Unassembled WGS sequence"/>
</dbReference>
<feature type="signal peptide" evidence="1">
    <location>
        <begin position="1"/>
        <end position="27"/>
    </location>
</feature>
<evidence type="ECO:0000256" key="1">
    <source>
        <dbReference type="SAM" id="SignalP"/>
    </source>
</evidence>
<dbReference type="AlphaFoldDB" id="A0AAD9E415"/>
<sequence>ASITQSATMKFALIAAFVVVLAIGSESASLVKRDVSAEVEKLGKYFQDLFENLKTVEGPELADKAKDYIEQSRAQLQPMMEKLQEKLKPLAGNIEQQIKPLAASMQAQIAPYTDLVQSQVEDLFKFMVDQTKAILPNHRSPRSLFWVIELLSPHAASKHRQILCPIVHKDTEWNEFDKDVDVALKVSQQCVVSGSWLCRLPRPPGVLLSDGSMMCLLQLSTGFQAMDIA</sequence>
<evidence type="ECO:0000313" key="2">
    <source>
        <dbReference type="EMBL" id="KAK1806415.1"/>
    </source>
</evidence>
<organism evidence="2 3">
    <name type="scientific">Electrophorus voltai</name>
    <dbReference type="NCBI Taxonomy" id="2609070"/>
    <lineage>
        <taxon>Eukaryota</taxon>
        <taxon>Metazoa</taxon>
        <taxon>Chordata</taxon>
        <taxon>Craniata</taxon>
        <taxon>Vertebrata</taxon>
        <taxon>Euteleostomi</taxon>
        <taxon>Actinopterygii</taxon>
        <taxon>Neopterygii</taxon>
        <taxon>Teleostei</taxon>
        <taxon>Ostariophysi</taxon>
        <taxon>Gymnotiformes</taxon>
        <taxon>Gymnotoidei</taxon>
        <taxon>Gymnotidae</taxon>
        <taxon>Electrophorus</taxon>
    </lineage>
</organism>